<protein>
    <recommendedName>
        <fullName evidence="2">Reverse transcriptase zinc-binding domain-containing protein</fullName>
    </recommendedName>
</protein>
<dbReference type="EMBL" id="LR031876">
    <property type="protein sequence ID" value="VDD37545.1"/>
    <property type="molecule type" value="Genomic_DNA"/>
</dbReference>
<gene>
    <name evidence="1" type="ORF">BOLC7T43105H</name>
</gene>
<reference evidence="1" key="1">
    <citation type="submission" date="2018-11" db="EMBL/GenBank/DDBJ databases">
        <authorList>
            <consortium name="Genoscope - CEA"/>
            <person name="William W."/>
        </authorList>
    </citation>
    <scope>NUCLEOTIDE SEQUENCE</scope>
</reference>
<evidence type="ECO:0008006" key="2">
    <source>
        <dbReference type="Google" id="ProtNLM"/>
    </source>
</evidence>
<name>A0A3P6EVU4_BRAOL</name>
<sequence length="283" mass="33148">MVERADYYTWKFNKSGPMIVCQTCGGETDSINHLLFECCFARRVWAVSSIPHRRDGFDEVSIFTNLHYLLNLKKLNHLNEEDMRVWPWILWNLWKCASEEELVQKAAQEANEWFMAQTVEEEWSQAEMVNHPLVLRKWDPPEHDWLGVWVLRNERGVVFCHSRRAFSSIKNRNEAKFVVVLWAFESMRSQRQSRIIFAGECGELFGAVERPQAWPSFLFQATQMGRELAGITEWKLKVVSREANRGSLNIAQSVIKYGLINSYVARGHPPWLFEFFGNESRAL</sequence>
<dbReference type="AlphaFoldDB" id="A0A3P6EVU4"/>
<evidence type="ECO:0000313" key="1">
    <source>
        <dbReference type="EMBL" id="VDD37545.1"/>
    </source>
</evidence>
<accession>A0A3P6EVU4</accession>
<proteinExistence type="predicted"/>
<organism evidence="1">
    <name type="scientific">Brassica oleracea</name>
    <name type="common">Wild cabbage</name>
    <dbReference type="NCBI Taxonomy" id="3712"/>
    <lineage>
        <taxon>Eukaryota</taxon>
        <taxon>Viridiplantae</taxon>
        <taxon>Streptophyta</taxon>
        <taxon>Embryophyta</taxon>
        <taxon>Tracheophyta</taxon>
        <taxon>Spermatophyta</taxon>
        <taxon>Magnoliopsida</taxon>
        <taxon>eudicotyledons</taxon>
        <taxon>Gunneridae</taxon>
        <taxon>Pentapetalae</taxon>
        <taxon>rosids</taxon>
        <taxon>malvids</taxon>
        <taxon>Brassicales</taxon>
        <taxon>Brassicaceae</taxon>
        <taxon>Brassiceae</taxon>
        <taxon>Brassica</taxon>
    </lineage>
</organism>